<feature type="region of interest" description="Disordered" evidence="2">
    <location>
        <begin position="1"/>
        <end position="27"/>
    </location>
</feature>
<feature type="region of interest" description="Disordered" evidence="2">
    <location>
        <begin position="2529"/>
        <end position="2553"/>
    </location>
</feature>
<dbReference type="GO" id="GO:0005783">
    <property type="term" value="C:endoplasmic reticulum"/>
    <property type="evidence" value="ECO:0007669"/>
    <property type="project" value="TreeGrafter"/>
</dbReference>
<evidence type="ECO:0000256" key="2">
    <source>
        <dbReference type="SAM" id="MobiDB-lite"/>
    </source>
</evidence>
<protein>
    <submittedName>
        <fullName evidence="3">Uncharacterized protein</fullName>
    </submittedName>
</protein>
<dbReference type="GO" id="GO:0006888">
    <property type="term" value="P:endoplasmic reticulum to Golgi vesicle-mediated transport"/>
    <property type="evidence" value="ECO:0007669"/>
    <property type="project" value="TreeGrafter"/>
</dbReference>
<feature type="coiled-coil region" evidence="1">
    <location>
        <begin position="485"/>
        <end position="572"/>
    </location>
</feature>
<feature type="compositionally biased region" description="Polar residues" evidence="2">
    <location>
        <begin position="1278"/>
        <end position="1287"/>
    </location>
</feature>
<feature type="compositionally biased region" description="Polar residues" evidence="2">
    <location>
        <begin position="1"/>
        <end position="16"/>
    </location>
</feature>
<feature type="coiled-coil region" evidence="1">
    <location>
        <begin position="683"/>
        <end position="824"/>
    </location>
</feature>
<feature type="coiled-coil region" evidence="1">
    <location>
        <begin position="607"/>
        <end position="641"/>
    </location>
</feature>
<accession>A0A1J4JT12</accession>
<name>A0A1J4JT12_9EUKA</name>
<dbReference type="EMBL" id="MLAK01000874">
    <property type="protein sequence ID" value="OHT02257.1"/>
    <property type="molecule type" value="Genomic_DNA"/>
</dbReference>
<sequence>MSSKNINNKRSPSILGQSLRRKPPPQHLTKAHRFFQDKTSKLPLPITHLPYTTGCLSPNTRPPKPLVQDIPAFDPDDPFYQIEKSTKVINNLVQTYETQQEDSNLQMLAELDSAFAINALEPKDIIIQSKKNVDNLINQNKVLKDNQNSMLGSLQTWMQHEEQVLRSQEGKMKDIQSDVFSMPETSEDLFTILNSETGSNQSRISKIVKLHSDIVSKSFLMIHEYQKRDNEQQKLIKDLQERCKSISPMPGRRAKNHQSNKTELQKQLEQAMNRIQTQDDTIKRLNERIEQLITQGIMKSASNDELDENSIQKSHDILNLEIKVDKLQNEISSLNDTNFSLKQQISSLEADNTYYKSHIESLKDLVEVERSKRDAQLREFLNKAADEENNGEKVKTSQKLNANTESVGKIVALEKEISDLKNEMNEERRKAHEQNKKEMESLRREYETRELEIKRRQIFESTTETEKKVVEAMQNQCDLEKNALIKNYDDKIQEMMKNNSDLMKKSLSEKDDKIKELQNLLEKVVKDNSTPDISEHIEKMKSEYEEKEIQLKTELQSRLEEARSDFQKHQQKLMSDIKEKDEYISKLMQMLCDEQSKHSSILNNGNLESIKEELDSKDIEIKELKELKEKVEEEKLLEEMIKSVRTADGDEENEEIQEMKIKAQRSFEMKLTQKLRDQKMSLDKSWQEQYDVLTQQLKELSDENERISSRLNEKVNELERENEELRNKNDFESLRSKIRELEENDQKKESQIRKFQIENELLKKASEKGTDDDFALIEMTSTIAQQTDELNRAKEKLRETLEELDELKKAMLNLQNDEKKKNKVSYEDLLNIFEFVSCDIFSYEHQPQLNENFESMHATQPKRFKKYFEVNSDISPDLQELMRKSKPVTPKNQSQPHLFVTLEMENTYEFENLLSEEIGRTDEKPVELSNNEIEENIQKENKSDASDIHEKVKIRLYPIISMQFTRDFPEILEKPEIVYKLPSPRSNSSSNLSSNLYQPKIDIQKFDPITISAIRKKLKFRNNMIIETREPPKKPICSLFTPFSLSLEQNDQLFTQKSNLNLKGVFEKVTQYSIENAELVNIFDIDHVNTQDIEKTDIACQIASKPLIIPRMEYFEPTEIFSLYKEVVLPDFEVNIQPSTEQVFDKMNNPITTQLLTQQGELINIPPIHQIDSTTHPAAIAVVTDNLVSSARQISKQLQLVVSEIQAIEQEPDTQRKLDMQKTIGLTLEIEKDSLVSEMKERITQLESLMKNTNSEEIDIKSKPNSSNDITRKRSNNDKNPQPKTKLSIQRVNSQELMFKSQKFFDESNSQQDKENKNNFSGASEIFSSNQTLPKIQLSMSTAHNEIIEGFKKETHFHTMAQLGSLTFAPAENESQMIHQKIYVDSSVNHQDIQFNHQNSSNKAVNFQFESKIEVNQEPVSIPENRTLNKEMKEMATSAVASRIQSAKPDSNRNENHDNQIVVIEPEELSERTIINLNKEKSHVNINDPPPNTPKRKISLSFTNSVLADEISKSTPTFENFKAIQNQQKHLNPLNLIKSVIADVETNTSEQSEGNEQQDLQENSKKYAENGIQTIDTSVVVTQSQYAGIGLKDALKVPEKEISLNESARNSIPPSISSLKEETVNNIRKRVQLNNVQAANRRKNFKFTRTVNECINIEASVNIEALKAQVVAVQSSNNADEALDALVQLSKSLDVININQSEPILKLQNQDGISTQSQLYTAGNPLIAQNGSDHTEGSILEEPIGLTKNNSEMHEFLSRKSSVLFTVNESNLKRAIDTTDGLAQRLMSKQVNHINHQDGIVKKMIDTTSAFLRQMDKPGGASHSSQSMFLRNMNDIATELSNTISELQAEISDDSDLKNSLQMARDELSKQEDLIASLRQEIIDLKQNKDAPTIFKQLVDLKEDLEKLLSKKNHGKTTVTKKNISDGNNTTNDDFTTKMVRDLDDAVRIAPTFLRRAASDATVVSSGASNYIKRAIDLIPDWDKLVPILDTVIDIINGGIMKRRNDDVIQQMNDQNNELLKEITKLRSDMIIKDRDISAMNLANDKQLKQLRVALEAANSQIEMLERQIKNIDRDVEIKTAQKMEKESLEKLTKSEKKNIELSQALDDVREQLEAYKNRFNDIFNQATDSQTNNEVLRSRANEILKKADIDMHKARVLEKMNKEITTEVDKLEKSLETLRHEKTISDQKVIELEAKLEDQSRRHLDDLAKKLFTEGGNSVGNAEIPKLIKLYQQRAMIYQAQLDKKSSDMIKMRGKRADEQKSLMLLKRELSRLKKEMNLTKLRYESSQSEISLLHQTVANRDETIRLLKREIDRLRNLLKSKAVPLAEKIKNYEKAENEAYEESLKATNAIETANRLKERFKNTKAASSYFENVVKRHKETLARIEQRRKELKEIERSNELENIRAMAQLVRESELQIPESVVVQMMPHPAPLKRQLRKPLTIDDRNNNKTVYKTDENGNSLRNHDIFSDASNIDEIAANNQPKFKTTSYADTLQILGSLVGKKSPRTLQEMLRNARYNNVVIAVNEKPPPQPKRGQKNVASLAVKPIRLPK</sequence>
<dbReference type="Gene3D" id="1.20.5.340">
    <property type="match status" value="1"/>
</dbReference>
<evidence type="ECO:0000313" key="3">
    <source>
        <dbReference type="EMBL" id="OHT02257.1"/>
    </source>
</evidence>
<feature type="coiled-coil region" evidence="1">
    <location>
        <begin position="1830"/>
        <end position="1888"/>
    </location>
</feature>
<feature type="coiled-coil region" evidence="1">
    <location>
        <begin position="403"/>
        <end position="452"/>
    </location>
</feature>
<dbReference type="GO" id="GO:0061025">
    <property type="term" value="P:membrane fusion"/>
    <property type="evidence" value="ECO:0007669"/>
    <property type="project" value="TreeGrafter"/>
</dbReference>
<keyword evidence="1" id="KW-0175">Coiled coil</keyword>
<dbReference type="GO" id="GO:0048211">
    <property type="term" value="P:Golgi vesicle docking"/>
    <property type="evidence" value="ECO:0007669"/>
    <property type="project" value="TreeGrafter"/>
</dbReference>
<dbReference type="InterPro" id="IPR024095">
    <property type="entry name" value="Vesicle_P115"/>
</dbReference>
<dbReference type="GeneID" id="94842197"/>
<feature type="coiled-coil region" evidence="1">
    <location>
        <begin position="2257"/>
        <end position="2319"/>
    </location>
</feature>
<organism evidence="3 4">
    <name type="scientific">Tritrichomonas foetus</name>
    <dbReference type="NCBI Taxonomy" id="1144522"/>
    <lineage>
        <taxon>Eukaryota</taxon>
        <taxon>Metamonada</taxon>
        <taxon>Parabasalia</taxon>
        <taxon>Tritrichomonadida</taxon>
        <taxon>Tritrichomonadidae</taxon>
        <taxon>Tritrichomonas</taxon>
    </lineage>
</organism>
<feature type="coiled-coil region" evidence="1">
    <location>
        <begin position="2376"/>
        <end position="2406"/>
    </location>
</feature>
<feature type="coiled-coil region" evidence="1">
    <location>
        <begin position="2155"/>
        <end position="2182"/>
    </location>
</feature>
<dbReference type="VEuPathDB" id="TrichDB:TRFO_30678"/>
<dbReference type="GO" id="GO:0005795">
    <property type="term" value="C:Golgi stack"/>
    <property type="evidence" value="ECO:0007669"/>
    <property type="project" value="TreeGrafter"/>
</dbReference>
<feature type="region of interest" description="Disordered" evidence="2">
    <location>
        <begin position="1254"/>
        <end position="1287"/>
    </location>
</feature>
<feature type="coiled-coil region" evidence="1">
    <location>
        <begin position="2009"/>
        <end position="2126"/>
    </location>
</feature>
<reference evidence="3" key="1">
    <citation type="submission" date="2016-10" db="EMBL/GenBank/DDBJ databases">
        <authorList>
            <person name="Benchimol M."/>
            <person name="Almeida L.G."/>
            <person name="Vasconcelos A.T."/>
            <person name="Perreira-Neves A."/>
            <person name="Rosa I.A."/>
            <person name="Tasca T."/>
            <person name="Bogo M.R."/>
            <person name="de Souza W."/>
        </authorList>
    </citation>
    <scope>NUCLEOTIDE SEQUENCE [LARGE SCALE GENOMIC DNA]</scope>
    <source>
        <strain evidence="3">K</strain>
    </source>
</reference>
<feature type="coiled-coil region" evidence="1">
    <location>
        <begin position="222"/>
        <end position="351"/>
    </location>
</feature>
<gene>
    <name evidence="3" type="ORF">TRFO_30678</name>
</gene>
<dbReference type="GO" id="GO:0012507">
    <property type="term" value="C:ER to Golgi transport vesicle membrane"/>
    <property type="evidence" value="ECO:0007669"/>
    <property type="project" value="TreeGrafter"/>
</dbReference>
<evidence type="ECO:0000256" key="1">
    <source>
        <dbReference type="SAM" id="Coils"/>
    </source>
</evidence>
<dbReference type="PANTHER" id="PTHR10013:SF0">
    <property type="entry name" value="GENERAL VESICULAR TRANSPORT FACTOR P115"/>
    <property type="match status" value="1"/>
</dbReference>
<evidence type="ECO:0000313" key="4">
    <source>
        <dbReference type="Proteomes" id="UP000179807"/>
    </source>
</evidence>
<proteinExistence type="predicted"/>
<comment type="caution">
    <text evidence="3">The sequence shown here is derived from an EMBL/GenBank/DDBJ whole genome shotgun (WGS) entry which is preliminary data.</text>
</comment>
<dbReference type="OrthoDB" id="2441647at2759"/>
<dbReference type="Proteomes" id="UP000179807">
    <property type="component" value="Unassembled WGS sequence"/>
</dbReference>
<dbReference type="GO" id="GO:0006886">
    <property type="term" value="P:intracellular protein transport"/>
    <property type="evidence" value="ECO:0007669"/>
    <property type="project" value="TreeGrafter"/>
</dbReference>
<dbReference type="RefSeq" id="XP_068355393.1">
    <property type="nucleotide sequence ID" value="XM_068507493.1"/>
</dbReference>
<dbReference type="PANTHER" id="PTHR10013">
    <property type="entry name" value="GENERAL VESICULAR TRANSPORT FACTOR P115"/>
    <property type="match status" value="1"/>
</dbReference>
<keyword evidence="4" id="KW-1185">Reference proteome</keyword>